<evidence type="ECO:0000256" key="1">
    <source>
        <dbReference type="ARBA" id="ARBA00007074"/>
    </source>
</evidence>
<dbReference type="Gene3D" id="2.30.30.40">
    <property type="entry name" value="SH3 Domains"/>
    <property type="match status" value="1"/>
</dbReference>
<comment type="similarity">
    <text evidence="1">Belongs to the peptidase C40 family.</text>
</comment>
<evidence type="ECO:0000256" key="3">
    <source>
        <dbReference type="ARBA" id="ARBA00022801"/>
    </source>
</evidence>
<organism evidence="6 7">
    <name type="scientific">Nocardioides jiangsuensis</name>
    <dbReference type="NCBI Taxonomy" id="2866161"/>
    <lineage>
        <taxon>Bacteria</taxon>
        <taxon>Bacillati</taxon>
        <taxon>Actinomycetota</taxon>
        <taxon>Actinomycetes</taxon>
        <taxon>Propionibacteriales</taxon>
        <taxon>Nocardioidaceae</taxon>
        <taxon>Nocardioides</taxon>
    </lineage>
</organism>
<evidence type="ECO:0000259" key="5">
    <source>
        <dbReference type="PROSITE" id="PS51935"/>
    </source>
</evidence>
<dbReference type="EMBL" id="JAIEZQ010000001">
    <property type="protein sequence ID" value="MBY9073544.1"/>
    <property type="molecule type" value="Genomic_DNA"/>
</dbReference>
<dbReference type="PANTHER" id="PTHR47053:SF3">
    <property type="entry name" value="GAMMA-D-GLUTAMYL-L-LYSINE DIPEPTIDYL-PEPTIDASE"/>
    <property type="match status" value="1"/>
</dbReference>
<protein>
    <submittedName>
        <fullName evidence="6">C40 family peptidase</fullName>
    </submittedName>
</protein>
<keyword evidence="2" id="KW-0645">Protease</keyword>
<dbReference type="PROSITE" id="PS51935">
    <property type="entry name" value="NLPC_P60"/>
    <property type="match status" value="1"/>
</dbReference>
<evidence type="ECO:0000256" key="2">
    <source>
        <dbReference type="ARBA" id="ARBA00022670"/>
    </source>
</evidence>
<dbReference type="InterPro" id="IPR000064">
    <property type="entry name" value="NLP_P60_dom"/>
</dbReference>
<feature type="domain" description="NlpC/P60" evidence="5">
    <location>
        <begin position="181"/>
        <end position="310"/>
    </location>
</feature>
<dbReference type="Proteomes" id="UP000754710">
    <property type="component" value="Unassembled WGS sequence"/>
</dbReference>
<reference evidence="6 7" key="1">
    <citation type="submission" date="2021-08" db="EMBL/GenBank/DDBJ databases">
        <title>Nocardioides bacterium WL0053 sp. nov., isolated from the sediment.</title>
        <authorList>
            <person name="Wang L."/>
            <person name="Zhang D."/>
            <person name="Zhang A."/>
        </authorList>
    </citation>
    <scope>NUCLEOTIDE SEQUENCE [LARGE SCALE GENOMIC DNA]</scope>
    <source>
        <strain evidence="6 7">WL0053</strain>
    </source>
</reference>
<evidence type="ECO:0000256" key="4">
    <source>
        <dbReference type="ARBA" id="ARBA00022807"/>
    </source>
</evidence>
<dbReference type="Pfam" id="PF00877">
    <property type="entry name" value="NLPC_P60"/>
    <property type="match status" value="1"/>
</dbReference>
<comment type="caution">
    <text evidence="6">The sequence shown here is derived from an EMBL/GenBank/DDBJ whole genome shotgun (WGS) entry which is preliminary data.</text>
</comment>
<evidence type="ECO:0000313" key="7">
    <source>
        <dbReference type="Proteomes" id="UP000754710"/>
    </source>
</evidence>
<dbReference type="PANTHER" id="PTHR47053">
    <property type="entry name" value="MUREIN DD-ENDOPEPTIDASE MEPH-RELATED"/>
    <property type="match status" value="1"/>
</dbReference>
<name>A0ABS7REU7_9ACTN</name>
<dbReference type="InterPro" id="IPR051202">
    <property type="entry name" value="Peptidase_C40"/>
</dbReference>
<proteinExistence type="inferred from homology"/>
<gene>
    <name evidence="6" type="ORF">K1X13_01795</name>
</gene>
<evidence type="ECO:0000313" key="6">
    <source>
        <dbReference type="EMBL" id="MBY9073544.1"/>
    </source>
</evidence>
<dbReference type="SUPFAM" id="SSF54001">
    <property type="entry name" value="Cysteine proteinases"/>
    <property type="match status" value="1"/>
</dbReference>
<keyword evidence="4" id="KW-0788">Thiol protease</keyword>
<dbReference type="Gene3D" id="3.90.1720.10">
    <property type="entry name" value="endopeptidase domain like (from Nostoc punctiforme)"/>
    <property type="match status" value="1"/>
</dbReference>
<dbReference type="InterPro" id="IPR038765">
    <property type="entry name" value="Papain-like_cys_pep_sf"/>
</dbReference>
<keyword evidence="3" id="KW-0378">Hydrolase</keyword>
<keyword evidence="7" id="KW-1185">Reference proteome</keyword>
<sequence length="322" mass="34612">MADHPPPGSPDVFEVAVPVATVWTSPEAPRSLDMPAVLDEPDVATWTAAMSAEVRKGLDGRTLTQLLLGEAVLVLEHRGEWVRVAALGQGSSRHPRGYPGWVRRAHLASPVPRTRGAAASVITPTGVCTLGDGTKTELSFGTALWVSGVGDDTAEVLLPGGRTGTLAWETLRLAHRGQQQAYGPDDLLDTARQFLGLRYLWGGTSAWGLDCSGLVHLTYRAHGVRVARDACDQAEQVVSVALDEVEPGDLYFFARPGQRVYHVGFATSPLLDDGTRWMLHAPESGELVEDAPMAPPRYEHLVAAGRVRKPDAGQLPRELSGR</sequence>
<accession>A0ABS7REU7</accession>
<dbReference type="RefSeq" id="WP_221023331.1">
    <property type="nucleotide sequence ID" value="NZ_JAIEZQ010000001.1"/>
</dbReference>